<feature type="transmembrane region" description="Helical" evidence="7">
    <location>
        <begin position="234"/>
        <end position="261"/>
    </location>
</feature>
<dbReference type="PANTHER" id="PTHR43549:SF3">
    <property type="entry name" value="MULTIDRUG RESISTANCE PROTEIN YPNP-RELATED"/>
    <property type="match status" value="1"/>
</dbReference>
<keyword evidence="6 7" id="KW-0472">Membrane</keyword>
<comment type="subcellular location">
    <subcellularLocation>
        <location evidence="1">Cell inner membrane</location>
        <topology evidence="1">Multi-pass membrane protein</topology>
    </subcellularLocation>
</comment>
<name>A0ABQ6B501_9BRAD</name>
<feature type="transmembrane region" description="Helical" evidence="7">
    <location>
        <begin position="386"/>
        <end position="406"/>
    </location>
</feature>
<organism evidence="8 9">
    <name type="scientific">Bradyrhizobium iriomotense</name>
    <dbReference type="NCBI Taxonomy" id="441950"/>
    <lineage>
        <taxon>Bacteria</taxon>
        <taxon>Pseudomonadati</taxon>
        <taxon>Pseudomonadota</taxon>
        <taxon>Alphaproteobacteria</taxon>
        <taxon>Hyphomicrobiales</taxon>
        <taxon>Nitrobacteraceae</taxon>
        <taxon>Bradyrhizobium</taxon>
    </lineage>
</organism>
<feature type="transmembrane region" description="Helical" evidence="7">
    <location>
        <begin position="281"/>
        <end position="305"/>
    </location>
</feature>
<keyword evidence="5 7" id="KW-1133">Transmembrane helix</keyword>
<evidence type="ECO:0000313" key="8">
    <source>
        <dbReference type="EMBL" id="GLR89472.1"/>
    </source>
</evidence>
<dbReference type="PIRSF" id="PIRSF006603">
    <property type="entry name" value="DinF"/>
    <property type="match status" value="1"/>
</dbReference>
<protein>
    <submittedName>
        <fullName evidence="8">MATE family efflux transporter</fullName>
    </submittedName>
</protein>
<keyword evidence="4 7" id="KW-0812">Transmembrane</keyword>
<feature type="transmembrane region" description="Helical" evidence="7">
    <location>
        <begin position="359"/>
        <end position="379"/>
    </location>
</feature>
<sequence length="449" mass="47353">MSTSPPLRKTFAIFLAPMMLSNILQSLFGTINNVYLGQMIGVDALAAVSVFFPVMFFFMAFVMGLSSGATVLIGQAWGAGRPEQVKAIAGTTLAVGLLLAAAIALFGGLFADDLVIALATPPDIMGPATSYARIMMVSMPLIFVFMLMTAMLRGVGDAVTPLVALVISAAIGLVATPALILGWFGLPRLGIVSAACGSVVSSVLTLVWLAFHLRRRKHVLRLGSTLARAMRPDLALLPTLLRLGIPAAIGMVVMSVAELVLLGLVNGFGSDATAAYGAVNQIMSCVQFPALSIAISVSILGAQAIGRNEARQIGAIVRTGIEMNLALTGALVVLGYLFSRSVIGFFITDAAVLALAQNLLHIVLWSAVLFGMATVFSAAMRASGTVWLPLLISTFAIMGIEVPSAIALSRMIGVEGVWAAYPITFSAMFILQMGYYLLVWRKRAVRRLI</sequence>
<keyword evidence="2" id="KW-0813">Transport</keyword>
<evidence type="ECO:0000256" key="3">
    <source>
        <dbReference type="ARBA" id="ARBA00022475"/>
    </source>
</evidence>
<dbReference type="InterPro" id="IPR052031">
    <property type="entry name" value="Membrane_Transporter-Flippase"/>
</dbReference>
<reference evidence="9" key="1">
    <citation type="journal article" date="2019" name="Int. J. Syst. Evol. Microbiol.">
        <title>The Global Catalogue of Microorganisms (GCM) 10K type strain sequencing project: providing services to taxonomists for standard genome sequencing and annotation.</title>
        <authorList>
            <consortium name="The Broad Institute Genomics Platform"/>
            <consortium name="The Broad Institute Genome Sequencing Center for Infectious Disease"/>
            <person name="Wu L."/>
            <person name="Ma J."/>
        </authorList>
    </citation>
    <scope>NUCLEOTIDE SEQUENCE [LARGE SCALE GENOMIC DNA]</scope>
    <source>
        <strain evidence="9">NBRC 102520</strain>
    </source>
</reference>
<dbReference type="Proteomes" id="UP001156905">
    <property type="component" value="Unassembled WGS sequence"/>
</dbReference>
<keyword evidence="3" id="KW-1003">Cell membrane</keyword>
<evidence type="ECO:0000256" key="2">
    <source>
        <dbReference type="ARBA" id="ARBA00022448"/>
    </source>
</evidence>
<feature type="transmembrane region" description="Helical" evidence="7">
    <location>
        <begin position="12"/>
        <end position="31"/>
    </location>
</feature>
<dbReference type="Pfam" id="PF01554">
    <property type="entry name" value="MatE"/>
    <property type="match status" value="2"/>
</dbReference>
<feature type="transmembrane region" description="Helical" evidence="7">
    <location>
        <begin position="162"/>
        <end position="184"/>
    </location>
</feature>
<evidence type="ECO:0000256" key="7">
    <source>
        <dbReference type="SAM" id="Phobius"/>
    </source>
</evidence>
<feature type="transmembrane region" description="Helical" evidence="7">
    <location>
        <begin position="85"/>
        <end position="111"/>
    </location>
</feature>
<evidence type="ECO:0000256" key="1">
    <source>
        <dbReference type="ARBA" id="ARBA00004429"/>
    </source>
</evidence>
<feature type="transmembrane region" description="Helical" evidence="7">
    <location>
        <begin position="51"/>
        <end position="73"/>
    </location>
</feature>
<gene>
    <name evidence="8" type="ORF">GCM10007857_61850</name>
</gene>
<evidence type="ECO:0000256" key="4">
    <source>
        <dbReference type="ARBA" id="ARBA00022692"/>
    </source>
</evidence>
<feature type="transmembrane region" description="Helical" evidence="7">
    <location>
        <begin position="131"/>
        <end position="150"/>
    </location>
</feature>
<proteinExistence type="predicted"/>
<evidence type="ECO:0000256" key="5">
    <source>
        <dbReference type="ARBA" id="ARBA00022989"/>
    </source>
</evidence>
<comment type="caution">
    <text evidence="8">The sequence shown here is derived from an EMBL/GenBank/DDBJ whole genome shotgun (WGS) entry which is preliminary data.</text>
</comment>
<dbReference type="EMBL" id="BSOW01000025">
    <property type="protein sequence ID" value="GLR89472.1"/>
    <property type="molecule type" value="Genomic_DNA"/>
</dbReference>
<feature type="transmembrane region" description="Helical" evidence="7">
    <location>
        <begin position="190"/>
        <end position="213"/>
    </location>
</feature>
<dbReference type="PANTHER" id="PTHR43549">
    <property type="entry name" value="MULTIDRUG RESISTANCE PROTEIN YPNP-RELATED"/>
    <property type="match status" value="1"/>
</dbReference>
<dbReference type="NCBIfam" id="TIGR00797">
    <property type="entry name" value="matE"/>
    <property type="match status" value="1"/>
</dbReference>
<dbReference type="RefSeq" id="WP_284271676.1">
    <property type="nucleotide sequence ID" value="NZ_BSOW01000025.1"/>
</dbReference>
<dbReference type="InterPro" id="IPR002528">
    <property type="entry name" value="MATE_fam"/>
</dbReference>
<accession>A0ABQ6B501</accession>
<evidence type="ECO:0000313" key="9">
    <source>
        <dbReference type="Proteomes" id="UP001156905"/>
    </source>
</evidence>
<keyword evidence="9" id="KW-1185">Reference proteome</keyword>
<feature type="transmembrane region" description="Helical" evidence="7">
    <location>
        <begin position="418"/>
        <end position="439"/>
    </location>
</feature>
<feature type="transmembrane region" description="Helical" evidence="7">
    <location>
        <begin position="325"/>
        <end position="347"/>
    </location>
</feature>
<evidence type="ECO:0000256" key="6">
    <source>
        <dbReference type="ARBA" id="ARBA00023136"/>
    </source>
</evidence>
<dbReference type="InterPro" id="IPR048279">
    <property type="entry name" value="MdtK-like"/>
</dbReference>